<accession>A0A4Y7TRR2</accession>
<sequence length="83" mass="9608">MSQLLVNAAPTSYPRTRTTRCRCTLCFPRFLGFSRRAHTSRDGSRGTDGYKPESRRVHSIAQFYAICEISAIPRRNWPQRSKM</sequence>
<gene>
    <name evidence="1" type="ORF">FA13DRAFT_1088713</name>
</gene>
<evidence type="ECO:0000313" key="1">
    <source>
        <dbReference type="EMBL" id="TEB36856.1"/>
    </source>
</evidence>
<protein>
    <submittedName>
        <fullName evidence="1">Uncharacterized protein</fullName>
    </submittedName>
</protein>
<name>A0A4Y7TRR2_COPMI</name>
<dbReference type="Proteomes" id="UP000298030">
    <property type="component" value="Unassembled WGS sequence"/>
</dbReference>
<keyword evidence="2" id="KW-1185">Reference proteome</keyword>
<reference evidence="1 2" key="1">
    <citation type="journal article" date="2019" name="Nat. Ecol. Evol.">
        <title>Megaphylogeny resolves global patterns of mushroom evolution.</title>
        <authorList>
            <person name="Varga T."/>
            <person name="Krizsan K."/>
            <person name="Foldi C."/>
            <person name="Dima B."/>
            <person name="Sanchez-Garcia M."/>
            <person name="Sanchez-Ramirez S."/>
            <person name="Szollosi G.J."/>
            <person name="Szarkandi J.G."/>
            <person name="Papp V."/>
            <person name="Albert L."/>
            <person name="Andreopoulos W."/>
            <person name="Angelini C."/>
            <person name="Antonin V."/>
            <person name="Barry K.W."/>
            <person name="Bougher N.L."/>
            <person name="Buchanan P."/>
            <person name="Buyck B."/>
            <person name="Bense V."/>
            <person name="Catcheside P."/>
            <person name="Chovatia M."/>
            <person name="Cooper J."/>
            <person name="Damon W."/>
            <person name="Desjardin D."/>
            <person name="Finy P."/>
            <person name="Geml J."/>
            <person name="Haridas S."/>
            <person name="Hughes K."/>
            <person name="Justo A."/>
            <person name="Karasinski D."/>
            <person name="Kautmanova I."/>
            <person name="Kiss B."/>
            <person name="Kocsube S."/>
            <person name="Kotiranta H."/>
            <person name="LaButti K.M."/>
            <person name="Lechner B.E."/>
            <person name="Liimatainen K."/>
            <person name="Lipzen A."/>
            <person name="Lukacs Z."/>
            <person name="Mihaltcheva S."/>
            <person name="Morgado L.N."/>
            <person name="Niskanen T."/>
            <person name="Noordeloos M.E."/>
            <person name="Ohm R.A."/>
            <person name="Ortiz-Santana B."/>
            <person name="Ovrebo C."/>
            <person name="Racz N."/>
            <person name="Riley R."/>
            <person name="Savchenko A."/>
            <person name="Shiryaev A."/>
            <person name="Soop K."/>
            <person name="Spirin V."/>
            <person name="Szebenyi C."/>
            <person name="Tomsovsky M."/>
            <person name="Tulloss R.E."/>
            <person name="Uehling J."/>
            <person name="Grigoriev I.V."/>
            <person name="Vagvolgyi C."/>
            <person name="Papp T."/>
            <person name="Martin F.M."/>
            <person name="Miettinen O."/>
            <person name="Hibbett D.S."/>
            <person name="Nagy L.G."/>
        </authorList>
    </citation>
    <scope>NUCLEOTIDE SEQUENCE [LARGE SCALE GENOMIC DNA]</scope>
    <source>
        <strain evidence="1 2">FP101781</strain>
    </source>
</reference>
<dbReference type="EMBL" id="QPFP01000005">
    <property type="protein sequence ID" value="TEB36856.1"/>
    <property type="molecule type" value="Genomic_DNA"/>
</dbReference>
<proteinExistence type="predicted"/>
<dbReference type="AlphaFoldDB" id="A0A4Y7TRR2"/>
<organism evidence="1 2">
    <name type="scientific">Coprinellus micaceus</name>
    <name type="common">Glistening ink-cap mushroom</name>
    <name type="synonym">Coprinus micaceus</name>
    <dbReference type="NCBI Taxonomy" id="71717"/>
    <lineage>
        <taxon>Eukaryota</taxon>
        <taxon>Fungi</taxon>
        <taxon>Dikarya</taxon>
        <taxon>Basidiomycota</taxon>
        <taxon>Agaricomycotina</taxon>
        <taxon>Agaricomycetes</taxon>
        <taxon>Agaricomycetidae</taxon>
        <taxon>Agaricales</taxon>
        <taxon>Agaricineae</taxon>
        <taxon>Psathyrellaceae</taxon>
        <taxon>Coprinellus</taxon>
    </lineage>
</organism>
<comment type="caution">
    <text evidence="1">The sequence shown here is derived from an EMBL/GenBank/DDBJ whole genome shotgun (WGS) entry which is preliminary data.</text>
</comment>
<evidence type="ECO:0000313" key="2">
    <source>
        <dbReference type="Proteomes" id="UP000298030"/>
    </source>
</evidence>